<feature type="repeat" description="ANK" evidence="1">
    <location>
        <begin position="13"/>
        <end position="45"/>
    </location>
</feature>
<evidence type="ECO:0000259" key="3">
    <source>
        <dbReference type="Pfam" id="PF00531"/>
    </source>
</evidence>
<evidence type="ECO:0000313" key="4">
    <source>
        <dbReference type="EMBL" id="VDP47064.1"/>
    </source>
</evidence>
<dbReference type="OrthoDB" id="10254947at2759"/>
<dbReference type="EMBL" id="UZAM01017375">
    <property type="protein sequence ID" value="VDP47064.1"/>
    <property type="molecule type" value="Genomic_DNA"/>
</dbReference>
<accession>A0A183J8T9</accession>
<organism evidence="6">
    <name type="scientific">Soboliphyme baturini</name>
    <dbReference type="NCBI Taxonomy" id="241478"/>
    <lineage>
        <taxon>Eukaryota</taxon>
        <taxon>Metazoa</taxon>
        <taxon>Ecdysozoa</taxon>
        <taxon>Nematoda</taxon>
        <taxon>Enoplea</taxon>
        <taxon>Dorylaimia</taxon>
        <taxon>Dioctophymatida</taxon>
        <taxon>Dioctophymatoidea</taxon>
        <taxon>Soboliphymatidae</taxon>
        <taxon>Soboliphyme</taxon>
    </lineage>
</organism>
<dbReference type="AlphaFoldDB" id="A0A183J8T9"/>
<feature type="region of interest" description="Disordered" evidence="2">
    <location>
        <begin position="109"/>
        <end position="128"/>
    </location>
</feature>
<dbReference type="GO" id="GO:0007165">
    <property type="term" value="P:signal transduction"/>
    <property type="evidence" value="ECO:0007669"/>
    <property type="project" value="InterPro"/>
</dbReference>
<dbReference type="Gene3D" id="1.10.533.10">
    <property type="entry name" value="Death Domain, Fas"/>
    <property type="match status" value="1"/>
</dbReference>
<sequence>MKTGTSVDVQMKDGTTPLQLAVILENNAAALRLLNAGADPERKTSKRPKSTERAGSDAEANDHVKSAVDFAQGNELVLQLLQGKRDEGSSQGTPMNASAEYQPMLEQNLQPPDVQQPSTSTRSAPQVAGDETSIKNATNLQCQHMIEFLEACSGADQSSPTILFLDQYEQMPQAAVSSLVLALRHMGKHDAASLLLNA</sequence>
<dbReference type="InterPro" id="IPR000488">
    <property type="entry name" value="Death_dom"/>
</dbReference>
<dbReference type="Gene3D" id="1.25.40.20">
    <property type="entry name" value="Ankyrin repeat-containing domain"/>
    <property type="match status" value="1"/>
</dbReference>
<name>A0A183J8T9_9BILA</name>
<dbReference type="Proteomes" id="UP000270296">
    <property type="component" value="Unassembled WGS sequence"/>
</dbReference>
<dbReference type="InterPro" id="IPR011029">
    <property type="entry name" value="DEATH-like_dom_sf"/>
</dbReference>
<dbReference type="WBParaSite" id="SBAD_0001269301-mRNA-1">
    <property type="protein sequence ID" value="SBAD_0001269301-mRNA-1"/>
    <property type="gene ID" value="SBAD_0001269301"/>
</dbReference>
<reference evidence="6" key="1">
    <citation type="submission" date="2016-06" db="UniProtKB">
        <authorList>
            <consortium name="WormBaseParasite"/>
        </authorList>
    </citation>
    <scope>IDENTIFICATION</scope>
</reference>
<dbReference type="Pfam" id="PF00531">
    <property type="entry name" value="Death"/>
    <property type="match status" value="1"/>
</dbReference>
<dbReference type="SUPFAM" id="SSF47986">
    <property type="entry name" value="DEATH domain"/>
    <property type="match status" value="1"/>
</dbReference>
<feature type="region of interest" description="Disordered" evidence="2">
    <location>
        <begin position="35"/>
        <end position="62"/>
    </location>
</feature>
<protein>
    <submittedName>
        <fullName evidence="6">ANK_REP_REGION domain-containing protein</fullName>
    </submittedName>
</protein>
<dbReference type="PROSITE" id="PS50088">
    <property type="entry name" value="ANK_REPEAT"/>
    <property type="match status" value="1"/>
</dbReference>
<reference evidence="4 5" key="2">
    <citation type="submission" date="2018-11" db="EMBL/GenBank/DDBJ databases">
        <authorList>
            <consortium name="Pathogen Informatics"/>
        </authorList>
    </citation>
    <scope>NUCLEOTIDE SEQUENCE [LARGE SCALE GENOMIC DNA]</scope>
</reference>
<keyword evidence="5" id="KW-1185">Reference proteome</keyword>
<evidence type="ECO:0000256" key="2">
    <source>
        <dbReference type="SAM" id="MobiDB-lite"/>
    </source>
</evidence>
<evidence type="ECO:0000256" key="1">
    <source>
        <dbReference type="PROSITE-ProRule" id="PRU00023"/>
    </source>
</evidence>
<feature type="domain" description="Death" evidence="3">
    <location>
        <begin position="138"/>
        <end position="196"/>
    </location>
</feature>
<feature type="compositionally biased region" description="Basic and acidic residues" evidence="2">
    <location>
        <begin position="39"/>
        <end position="62"/>
    </location>
</feature>
<keyword evidence="1" id="KW-0040">ANK repeat</keyword>
<evidence type="ECO:0000313" key="5">
    <source>
        <dbReference type="Proteomes" id="UP000270296"/>
    </source>
</evidence>
<gene>
    <name evidence="4" type="ORF">SBAD_LOCUS12287</name>
</gene>
<dbReference type="InterPro" id="IPR036770">
    <property type="entry name" value="Ankyrin_rpt-contain_sf"/>
</dbReference>
<feature type="compositionally biased region" description="Polar residues" evidence="2">
    <location>
        <begin position="109"/>
        <end position="124"/>
    </location>
</feature>
<evidence type="ECO:0000313" key="6">
    <source>
        <dbReference type="WBParaSite" id="SBAD_0001269301-mRNA-1"/>
    </source>
</evidence>
<dbReference type="SUPFAM" id="SSF48403">
    <property type="entry name" value="Ankyrin repeat"/>
    <property type="match status" value="1"/>
</dbReference>
<proteinExistence type="predicted"/>
<dbReference type="InterPro" id="IPR002110">
    <property type="entry name" value="Ankyrin_rpt"/>
</dbReference>